<reference evidence="3" key="1">
    <citation type="journal article" date="2019" name="Int. J. Syst. Evol. Microbiol.">
        <title>The Global Catalogue of Microorganisms (GCM) 10K type strain sequencing project: providing services to taxonomists for standard genome sequencing and annotation.</title>
        <authorList>
            <consortium name="The Broad Institute Genomics Platform"/>
            <consortium name="The Broad Institute Genome Sequencing Center for Infectious Disease"/>
            <person name="Wu L."/>
            <person name="Ma J."/>
        </authorList>
    </citation>
    <scope>NUCLEOTIDE SEQUENCE [LARGE SCALE GENOMIC DNA]</scope>
    <source>
        <strain evidence="3">KCTC 52438</strain>
    </source>
</reference>
<evidence type="ECO:0000313" key="2">
    <source>
        <dbReference type="EMBL" id="MFC3153486.1"/>
    </source>
</evidence>
<organism evidence="2 3">
    <name type="scientific">Litoribrevibacter euphylliae</name>
    <dbReference type="NCBI Taxonomy" id="1834034"/>
    <lineage>
        <taxon>Bacteria</taxon>
        <taxon>Pseudomonadati</taxon>
        <taxon>Pseudomonadota</taxon>
        <taxon>Gammaproteobacteria</taxon>
        <taxon>Oceanospirillales</taxon>
        <taxon>Oceanospirillaceae</taxon>
        <taxon>Litoribrevibacter</taxon>
    </lineage>
</organism>
<proteinExistence type="predicted"/>
<feature type="signal peptide" evidence="1">
    <location>
        <begin position="1"/>
        <end position="21"/>
    </location>
</feature>
<dbReference type="EMBL" id="JBHRSZ010000009">
    <property type="protein sequence ID" value="MFC3153486.1"/>
    <property type="molecule type" value="Genomic_DNA"/>
</dbReference>
<evidence type="ECO:0000313" key="3">
    <source>
        <dbReference type="Proteomes" id="UP001595476"/>
    </source>
</evidence>
<feature type="chain" id="PRO_5045455579" evidence="1">
    <location>
        <begin position="22"/>
        <end position="106"/>
    </location>
</feature>
<accession>A0ABV7HLI0</accession>
<keyword evidence="3" id="KW-1185">Reference proteome</keyword>
<comment type="caution">
    <text evidence="2">The sequence shown here is derived from an EMBL/GenBank/DDBJ whole genome shotgun (WGS) entry which is preliminary data.</text>
</comment>
<evidence type="ECO:0000256" key="1">
    <source>
        <dbReference type="SAM" id="SignalP"/>
    </source>
</evidence>
<gene>
    <name evidence="2" type="ORF">ACFOEK_20775</name>
</gene>
<protein>
    <submittedName>
        <fullName evidence="2">Uncharacterized protein</fullName>
    </submittedName>
</protein>
<name>A0ABV7HLI0_9GAMM</name>
<dbReference type="RefSeq" id="WP_386723406.1">
    <property type="nucleotide sequence ID" value="NZ_JBHRSZ010000009.1"/>
</dbReference>
<keyword evidence="1" id="KW-0732">Signal</keyword>
<sequence>MKQTKLISAAFLLLCSMQVSAWVVNGKNTIEKLGINSLQVNIILSNGQGCFLKENHVRYKELVSLLHTLYASGKSGHFRCSETVRDYSPWEPEVKVYELLELTGYK</sequence>
<dbReference type="Proteomes" id="UP001595476">
    <property type="component" value="Unassembled WGS sequence"/>
</dbReference>